<sequence>MLDNTNTLQRKVYYDALSIVVKPLNDRFETQGDGVVIAPKYIDQLVFNLKTYGFEGKISFTLSSKNSMNEDLSFLLNNRGMFALEFILQVRDHIQLSDANTLPMQSNTIKLMAVFDPLSKNPGTLLSLSEIKFNQFQDQQQCEVYEANQVFNFTFSDPLAAIAKKIKTIKVFQDSTHKDVITSMSAAFSNLVKLEIDDALTQFTQDKQPYICVNSIEFGLYNSLIEWLYDYQLQLYFNYDKQEYFISSQVETYAGQYEVSNGTLSTPDTHKLDKVLLLNTQQALGKCNIANISYPLPKSQLSSIDRGLTDDVFSRVAPSYYQIPNQYQQYVNYVEKKEQNEDSSAYLIQLEFGNLPTQLPLYPVSGFSFPDGFFDSYANELNDSYRITAIAFEFKFHQNIKDYRAFDSHSRLTNEMVDQKMPLNIATKLTLISDKSTAIDLPAYQKTTAFKAQACVIKDDASTDDIYATSLYQGATKTASDISQQPSDDTSYHRFTPYSDDQMSYHIELPSLLLADDESSNSFAAVVKPNSLLSQAYFPLRNNTQVWVDLHREYIEISASLMHHVNSDIFASQTAQVTGINWGSQNEATIRYEVGSQDSALYIEQNNDSGKKTLQINKDGFTLKLTD</sequence>
<protein>
    <submittedName>
        <fullName evidence="1">Uncharacterized protein</fullName>
    </submittedName>
</protein>
<evidence type="ECO:0000313" key="2">
    <source>
        <dbReference type="Proteomes" id="UP000636949"/>
    </source>
</evidence>
<dbReference type="RefSeq" id="WP_117003894.1">
    <property type="nucleotide sequence ID" value="NZ_BMJS01000048.1"/>
</dbReference>
<reference evidence="1" key="2">
    <citation type="submission" date="2020-09" db="EMBL/GenBank/DDBJ databases">
        <authorList>
            <person name="Sun Q."/>
            <person name="Zhou Y."/>
        </authorList>
    </citation>
    <scope>NUCLEOTIDE SEQUENCE</scope>
    <source>
        <strain evidence="1">CGMCC 1.15758</strain>
    </source>
</reference>
<comment type="caution">
    <text evidence="1">The sequence shown here is derived from an EMBL/GenBank/DDBJ whole genome shotgun (WGS) entry which is preliminary data.</text>
</comment>
<dbReference type="Proteomes" id="UP000636949">
    <property type="component" value="Unassembled WGS sequence"/>
</dbReference>
<dbReference type="OrthoDB" id="5603039at2"/>
<organism evidence="1 2">
    <name type="scientific">Cysteiniphilum litorale</name>
    <dbReference type="NCBI Taxonomy" id="2056700"/>
    <lineage>
        <taxon>Bacteria</taxon>
        <taxon>Pseudomonadati</taxon>
        <taxon>Pseudomonadota</taxon>
        <taxon>Gammaproteobacteria</taxon>
        <taxon>Thiotrichales</taxon>
        <taxon>Fastidiosibacteraceae</taxon>
        <taxon>Cysteiniphilum</taxon>
    </lineage>
</organism>
<dbReference type="AlphaFoldDB" id="A0A8J2Z6W9"/>
<evidence type="ECO:0000313" key="1">
    <source>
        <dbReference type="EMBL" id="GGG07081.1"/>
    </source>
</evidence>
<accession>A0A8J2Z6W9</accession>
<reference evidence="1" key="1">
    <citation type="journal article" date="2014" name="Int. J. Syst. Evol. Microbiol.">
        <title>Complete genome sequence of Corynebacterium casei LMG S-19264T (=DSM 44701T), isolated from a smear-ripened cheese.</title>
        <authorList>
            <consortium name="US DOE Joint Genome Institute (JGI-PGF)"/>
            <person name="Walter F."/>
            <person name="Albersmeier A."/>
            <person name="Kalinowski J."/>
            <person name="Ruckert C."/>
        </authorList>
    </citation>
    <scope>NUCLEOTIDE SEQUENCE</scope>
    <source>
        <strain evidence="1">CGMCC 1.15758</strain>
    </source>
</reference>
<gene>
    <name evidence="1" type="ORF">GCM10010995_25720</name>
</gene>
<proteinExistence type="predicted"/>
<keyword evidence="2" id="KW-1185">Reference proteome</keyword>
<name>A0A8J2Z6W9_9GAMM</name>
<dbReference type="EMBL" id="BMJS01000048">
    <property type="protein sequence ID" value="GGG07081.1"/>
    <property type="molecule type" value="Genomic_DNA"/>
</dbReference>